<evidence type="ECO:0000256" key="1">
    <source>
        <dbReference type="SAM" id="SignalP"/>
    </source>
</evidence>
<sequence>MMQFVALLCTMIAFDSAVANPAFVYHFDAASAAGIEGAIHVNYAGYDSSVATISAALDFSQVDQIAIRAFDRVCVEPVTEYKWHIHVRWSSPQRSASFGKCAIGATGNHLDPLFACSPDSEHIAQPQCKARSLKYACNPANYAKNPLVCEKGDLSGKFGNFVLNDEQKVTGEWVDKHFPLPSENRPSIVLHAICGNHPVRIACAVEEVA</sequence>
<dbReference type="AlphaFoldDB" id="A0A225UGW8"/>
<dbReference type="InterPro" id="IPR036423">
    <property type="entry name" value="SOD-like_Cu/Zn_dom_sf"/>
</dbReference>
<keyword evidence="3" id="KW-1185">Reference proteome</keyword>
<dbReference type="SUPFAM" id="SSF49329">
    <property type="entry name" value="Cu,Zn superoxide dismutase-like"/>
    <property type="match status" value="1"/>
</dbReference>
<protein>
    <submittedName>
        <fullName evidence="2">Uncharacterized protein</fullName>
    </submittedName>
</protein>
<evidence type="ECO:0000313" key="3">
    <source>
        <dbReference type="Proteomes" id="UP000198211"/>
    </source>
</evidence>
<comment type="caution">
    <text evidence="2">The sequence shown here is derived from an EMBL/GenBank/DDBJ whole genome shotgun (WGS) entry which is preliminary data.</text>
</comment>
<dbReference type="GO" id="GO:0046872">
    <property type="term" value="F:metal ion binding"/>
    <property type="evidence" value="ECO:0007669"/>
    <property type="project" value="InterPro"/>
</dbReference>
<accession>A0A225UGW8</accession>
<reference evidence="3" key="1">
    <citation type="submission" date="2017-03" db="EMBL/GenBank/DDBJ databases">
        <title>Phytopthora megakarya and P. palmivora, two closely related causual agents of cacao black pod achieved similar genome size and gene model numbers by different mechanisms.</title>
        <authorList>
            <person name="Ali S."/>
            <person name="Shao J."/>
            <person name="Larry D.J."/>
            <person name="Kronmiller B."/>
            <person name="Shen D."/>
            <person name="Strem M.D."/>
            <person name="Melnick R.L."/>
            <person name="Guiltinan M.J."/>
            <person name="Tyler B.M."/>
            <person name="Meinhardt L.W."/>
            <person name="Bailey B.A."/>
        </authorList>
    </citation>
    <scope>NUCLEOTIDE SEQUENCE [LARGE SCALE GENOMIC DNA]</scope>
    <source>
        <strain evidence="3">zdho120</strain>
    </source>
</reference>
<keyword evidence="1" id="KW-0732">Signal</keyword>
<name>A0A225UGW8_9STRA</name>
<feature type="signal peptide" evidence="1">
    <location>
        <begin position="1"/>
        <end position="19"/>
    </location>
</feature>
<gene>
    <name evidence="2" type="ORF">PHMEG_00038812</name>
</gene>
<dbReference type="STRING" id="4795.A0A225UGW8"/>
<dbReference type="EMBL" id="NBNE01018469">
    <property type="protein sequence ID" value="OWY92258.1"/>
    <property type="molecule type" value="Genomic_DNA"/>
</dbReference>
<organism evidence="2 3">
    <name type="scientific">Phytophthora megakarya</name>
    <dbReference type="NCBI Taxonomy" id="4795"/>
    <lineage>
        <taxon>Eukaryota</taxon>
        <taxon>Sar</taxon>
        <taxon>Stramenopiles</taxon>
        <taxon>Oomycota</taxon>
        <taxon>Peronosporomycetes</taxon>
        <taxon>Peronosporales</taxon>
        <taxon>Peronosporaceae</taxon>
        <taxon>Phytophthora</taxon>
    </lineage>
</organism>
<feature type="chain" id="PRO_5012420516" evidence="1">
    <location>
        <begin position="20"/>
        <end position="209"/>
    </location>
</feature>
<proteinExistence type="predicted"/>
<evidence type="ECO:0000313" key="2">
    <source>
        <dbReference type="EMBL" id="OWY92258.1"/>
    </source>
</evidence>
<dbReference type="Proteomes" id="UP000198211">
    <property type="component" value="Unassembled WGS sequence"/>
</dbReference>
<dbReference type="Gene3D" id="2.60.40.200">
    <property type="entry name" value="Superoxide dismutase, copper/zinc binding domain"/>
    <property type="match status" value="1"/>
</dbReference>
<dbReference type="GO" id="GO:0006801">
    <property type="term" value="P:superoxide metabolic process"/>
    <property type="evidence" value="ECO:0007669"/>
    <property type="project" value="InterPro"/>
</dbReference>
<dbReference type="OrthoDB" id="159229at2759"/>